<dbReference type="OrthoDB" id="636045at2"/>
<dbReference type="GO" id="GO:0048471">
    <property type="term" value="C:perinuclear region of cytoplasm"/>
    <property type="evidence" value="ECO:0007669"/>
    <property type="project" value="TreeGrafter"/>
</dbReference>
<dbReference type="InterPro" id="IPR001611">
    <property type="entry name" value="Leu-rich_rpt"/>
</dbReference>
<gene>
    <name evidence="4" type="ORF">FNU76_02000</name>
</gene>
<dbReference type="AlphaFoldDB" id="A0A516SAP1"/>
<dbReference type="GO" id="GO:0031267">
    <property type="term" value="F:small GTPase binding"/>
    <property type="evidence" value="ECO:0007669"/>
    <property type="project" value="TreeGrafter"/>
</dbReference>
<protein>
    <submittedName>
        <fullName evidence="4">Uncharacterized protein</fullName>
    </submittedName>
</protein>
<dbReference type="PANTHER" id="PTHR24113">
    <property type="entry name" value="RAN GTPASE-ACTIVATING PROTEIN 1"/>
    <property type="match status" value="1"/>
</dbReference>
<dbReference type="GO" id="GO:0005829">
    <property type="term" value="C:cytosol"/>
    <property type="evidence" value="ECO:0007669"/>
    <property type="project" value="TreeGrafter"/>
</dbReference>
<keyword evidence="5" id="KW-1185">Reference proteome</keyword>
<organism evidence="4 5">
    <name type="scientific">Chitinimonas arctica</name>
    <dbReference type="NCBI Taxonomy" id="2594795"/>
    <lineage>
        <taxon>Bacteria</taxon>
        <taxon>Pseudomonadati</taxon>
        <taxon>Pseudomonadota</taxon>
        <taxon>Betaproteobacteria</taxon>
        <taxon>Neisseriales</taxon>
        <taxon>Chitinibacteraceae</taxon>
        <taxon>Chitinimonas</taxon>
    </lineage>
</organism>
<keyword evidence="2" id="KW-0433">Leucine-rich repeat</keyword>
<dbReference type="GO" id="GO:0005096">
    <property type="term" value="F:GTPase activator activity"/>
    <property type="evidence" value="ECO:0007669"/>
    <property type="project" value="UniProtKB-KW"/>
</dbReference>
<dbReference type="SMART" id="SM00368">
    <property type="entry name" value="LRR_RI"/>
    <property type="match status" value="8"/>
</dbReference>
<dbReference type="PANTHER" id="PTHR24113:SF12">
    <property type="entry name" value="RAN GTPASE-ACTIVATING PROTEIN 1"/>
    <property type="match status" value="1"/>
</dbReference>
<dbReference type="Proteomes" id="UP000317550">
    <property type="component" value="Chromosome"/>
</dbReference>
<dbReference type="Gene3D" id="3.80.10.10">
    <property type="entry name" value="Ribonuclease Inhibitor"/>
    <property type="match status" value="2"/>
</dbReference>
<evidence type="ECO:0000256" key="3">
    <source>
        <dbReference type="ARBA" id="ARBA00022737"/>
    </source>
</evidence>
<dbReference type="EMBL" id="CP041730">
    <property type="protein sequence ID" value="QDQ25220.1"/>
    <property type="molecule type" value="Genomic_DNA"/>
</dbReference>
<evidence type="ECO:0000313" key="4">
    <source>
        <dbReference type="EMBL" id="QDQ25220.1"/>
    </source>
</evidence>
<evidence type="ECO:0000313" key="5">
    <source>
        <dbReference type="Proteomes" id="UP000317550"/>
    </source>
</evidence>
<dbReference type="SUPFAM" id="SSF52047">
    <property type="entry name" value="RNI-like"/>
    <property type="match status" value="1"/>
</dbReference>
<reference evidence="5" key="1">
    <citation type="submission" date="2019-07" db="EMBL/GenBank/DDBJ databases">
        <title>Chitinimonas sp. nov., isolated from Ny-Alesund, arctica soil.</title>
        <authorList>
            <person name="Xu Q."/>
            <person name="Peng F."/>
        </authorList>
    </citation>
    <scope>NUCLEOTIDE SEQUENCE [LARGE SCALE GENOMIC DNA]</scope>
    <source>
        <strain evidence="5">R3-44</strain>
    </source>
</reference>
<keyword evidence="1" id="KW-0343">GTPase activation</keyword>
<dbReference type="KEGG" id="cari:FNU76_02000"/>
<dbReference type="GO" id="GO:0006913">
    <property type="term" value="P:nucleocytoplasmic transport"/>
    <property type="evidence" value="ECO:0007669"/>
    <property type="project" value="TreeGrafter"/>
</dbReference>
<keyword evidence="3" id="KW-0677">Repeat</keyword>
<proteinExistence type="predicted"/>
<name>A0A516SAP1_9NEIS</name>
<evidence type="ECO:0000256" key="2">
    <source>
        <dbReference type="ARBA" id="ARBA00022614"/>
    </source>
</evidence>
<dbReference type="InterPro" id="IPR027038">
    <property type="entry name" value="RanGap"/>
</dbReference>
<accession>A0A516SAP1</accession>
<sequence>MQAIISTPPGARYASAAPLPAYDPAWHTAMARLSANDPAFSSCSLCGLPTDDESTFVIDTTRLEEFVTALAGNSHLKDLSLSNLGITDTGMQAIASAVMRRQASLARFSVHDNRVGRNGIAAIAALLTDPVCQLHQLELKNCKIDTSGAHTLAEAIHSDANTLTALKLRHNDVGDAGAAVIAYALAQPQCGLLELELTNNRIGNAGASSLARTLALDHCRLNVLQLGLNHIDCTGACSLGEAIGKNGTLLRLYLFTNRIGRLGAQGLAKALVSNTSLTVLHLAHNPIAYEGAIYFAAALAQNYRLTQLSLSDRRVKNKVELGIALKFIDSALLRNEESAFHTAAILHKLAKKSLEAGNPHGACVFLQQTRRLGLGEIQQDMLADTMDAAQGQISRAADLTRLGLLRLQAQHRELARLSFERALTIDYKQPQAWQALKQIDRELSERLPVDAGAPENIPLSTPR</sequence>
<dbReference type="Pfam" id="PF13516">
    <property type="entry name" value="LRR_6"/>
    <property type="match status" value="4"/>
</dbReference>
<evidence type="ECO:0000256" key="1">
    <source>
        <dbReference type="ARBA" id="ARBA00022468"/>
    </source>
</evidence>
<dbReference type="InterPro" id="IPR032675">
    <property type="entry name" value="LRR_dom_sf"/>
</dbReference>